<feature type="transmembrane region" description="Helical" evidence="7">
    <location>
        <begin position="420"/>
        <end position="439"/>
    </location>
</feature>
<feature type="transmembrane region" description="Helical" evidence="7">
    <location>
        <begin position="316"/>
        <end position="334"/>
    </location>
</feature>
<feature type="compositionally biased region" description="Basic and acidic residues" evidence="6">
    <location>
        <begin position="26"/>
        <end position="47"/>
    </location>
</feature>
<dbReference type="Pfam" id="PF06609">
    <property type="entry name" value="TRI12"/>
    <property type="match status" value="1"/>
</dbReference>
<keyword evidence="4 7" id="KW-1133">Transmembrane helix</keyword>
<dbReference type="Pfam" id="PF07690">
    <property type="entry name" value="MFS_1"/>
    <property type="match status" value="1"/>
</dbReference>
<evidence type="ECO:0000313" key="9">
    <source>
        <dbReference type="Proteomes" id="UP001334248"/>
    </source>
</evidence>
<keyword evidence="8" id="KW-0762">Sugar transport</keyword>
<protein>
    <submittedName>
        <fullName evidence="8">MFS sugar transporter</fullName>
    </submittedName>
</protein>
<dbReference type="InterPro" id="IPR011701">
    <property type="entry name" value="MFS"/>
</dbReference>
<feature type="region of interest" description="Disordered" evidence="6">
    <location>
        <begin position="24"/>
        <end position="47"/>
    </location>
</feature>
<evidence type="ECO:0000256" key="2">
    <source>
        <dbReference type="ARBA" id="ARBA00022448"/>
    </source>
</evidence>
<feature type="transmembrane region" description="Helical" evidence="7">
    <location>
        <begin position="279"/>
        <end position="304"/>
    </location>
</feature>
<reference evidence="8 9" key="1">
    <citation type="journal article" date="2023" name="Res Sq">
        <title>Genomic and morphological characterization of Knufia obscura isolated from the Mars 2020 spacecraft assembly facility.</title>
        <authorList>
            <person name="Chander A.M."/>
            <person name="Teixeira M.M."/>
            <person name="Singh N.K."/>
            <person name="Williams M.P."/>
            <person name="Parker C.W."/>
            <person name="Leo P."/>
            <person name="Stajich J.E."/>
            <person name="Torok T."/>
            <person name="Tighe S."/>
            <person name="Mason C.E."/>
            <person name="Venkateswaran K."/>
        </authorList>
    </citation>
    <scope>NUCLEOTIDE SEQUENCE [LARGE SCALE GENOMIC DNA]</scope>
    <source>
        <strain evidence="8 9">CCFEE 5817</strain>
    </source>
</reference>
<keyword evidence="3 7" id="KW-0812">Transmembrane</keyword>
<dbReference type="EMBL" id="JAVHJV010000007">
    <property type="protein sequence ID" value="KAK5941190.1"/>
    <property type="molecule type" value="Genomic_DNA"/>
</dbReference>
<evidence type="ECO:0000256" key="5">
    <source>
        <dbReference type="ARBA" id="ARBA00023136"/>
    </source>
</evidence>
<feature type="transmembrane region" description="Helical" evidence="7">
    <location>
        <begin position="483"/>
        <end position="506"/>
    </location>
</feature>
<dbReference type="RefSeq" id="XP_064729280.1">
    <property type="nucleotide sequence ID" value="XM_064874880.1"/>
</dbReference>
<dbReference type="InterPro" id="IPR036259">
    <property type="entry name" value="MFS_trans_sf"/>
</dbReference>
<dbReference type="Gene3D" id="1.20.1250.20">
    <property type="entry name" value="MFS general substrate transporter like domains"/>
    <property type="match status" value="2"/>
</dbReference>
<evidence type="ECO:0000256" key="3">
    <source>
        <dbReference type="ARBA" id="ARBA00022692"/>
    </source>
</evidence>
<evidence type="ECO:0000313" key="8">
    <source>
        <dbReference type="EMBL" id="KAK5941190.1"/>
    </source>
</evidence>
<name>A0ABR0RKR7_9EURO</name>
<dbReference type="PANTHER" id="PTHR23501:SF107">
    <property type="entry name" value="TRANSPORTER, PUTATIVE (AFU_ORTHOLOGUE AFUA_7G04730)-RELATED"/>
    <property type="match status" value="1"/>
</dbReference>
<feature type="transmembrane region" description="Helical" evidence="7">
    <location>
        <begin position="560"/>
        <end position="578"/>
    </location>
</feature>
<organism evidence="8 9">
    <name type="scientific">Knufia obscura</name>
    <dbReference type="NCBI Taxonomy" id="1635080"/>
    <lineage>
        <taxon>Eukaryota</taxon>
        <taxon>Fungi</taxon>
        <taxon>Dikarya</taxon>
        <taxon>Ascomycota</taxon>
        <taxon>Pezizomycotina</taxon>
        <taxon>Eurotiomycetes</taxon>
        <taxon>Chaetothyriomycetidae</taxon>
        <taxon>Chaetothyriales</taxon>
        <taxon>Trichomeriaceae</taxon>
        <taxon>Knufia</taxon>
    </lineage>
</organism>
<proteinExistence type="predicted"/>
<keyword evidence="5 7" id="KW-0472">Membrane</keyword>
<accession>A0ABR0RKR7</accession>
<gene>
    <name evidence="8" type="primary">MFS1</name>
    <name evidence="8" type="ORF">PMZ80_006467</name>
</gene>
<feature type="transmembrane region" description="Helical" evidence="7">
    <location>
        <begin position="165"/>
        <end position="186"/>
    </location>
</feature>
<feature type="transmembrane region" description="Helical" evidence="7">
    <location>
        <begin position="142"/>
        <end position="159"/>
    </location>
</feature>
<dbReference type="GeneID" id="89999916"/>
<feature type="transmembrane region" description="Helical" evidence="7">
    <location>
        <begin position="354"/>
        <end position="374"/>
    </location>
</feature>
<feature type="transmembrane region" description="Helical" evidence="7">
    <location>
        <begin position="73"/>
        <end position="91"/>
    </location>
</feature>
<evidence type="ECO:0000256" key="4">
    <source>
        <dbReference type="ARBA" id="ARBA00022989"/>
    </source>
</evidence>
<keyword evidence="9" id="KW-1185">Reference proteome</keyword>
<dbReference type="Proteomes" id="UP001334248">
    <property type="component" value="Unassembled WGS sequence"/>
</dbReference>
<evidence type="ECO:0000256" key="7">
    <source>
        <dbReference type="SAM" id="Phobius"/>
    </source>
</evidence>
<dbReference type="PANTHER" id="PTHR23501">
    <property type="entry name" value="MAJOR FACILITATOR SUPERFAMILY"/>
    <property type="match status" value="1"/>
</dbReference>
<comment type="subcellular location">
    <subcellularLocation>
        <location evidence="1">Membrane</location>
        <topology evidence="1">Multi-pass membrane protein</topology>
    </subcellularLocation>
</comment>
<dbReference type="SUPFAM" id="SSF103473">
    <property type="entry name" value="MFS general substrate transporter"/>
    <property type="match status" value="1"/>
</dbReference>
<comment type="caution">
    <text evidence="8">The sequence shown here is derived from an EMBL/GenBank/DDBJ whole genome shotgun (WGS) entry which is preliminary data.</text>
</comment>
<dbReference type="InterPro" id="IPR010573">
    <property type="entry name" value="MFS_Str1/Tri12-like"/>
</dbReference>
<feature type="transmembrane region" description="Helical" evidence="7">
    <location>
        <begin position="394"/>
        <end position="413"/>
    </location>
</feature>
<sequence length="599" mass="66305">MATITADMPHLSEKPAMAAMTSIETNEDRPRPHDTNEHSSENISKHDLEHDPIQYQGGVRRVRAITSVWSKQTMVLMFVLLYLVSFIDQLLTSVDGALNPYVTSTFNRHGLSPSVSVIATILGGSSKLPLAKVIDIWGRVEGFMVMLVVLVVGVIMKATCQNIETYFAAYTLYWVGHLGILYVIDVMLADMTSLRNRMIMFGINGTPTIASTFAGPRIADLFYNQVSWRWGYGAFAIMMVGSCIPVIVVMIWQQRNAFKSGAVEKKVSHRTWWQSIGHYFIELDVVGIILITAAFSMILLPFSIASYAPKGWASGYIIAMEVLGVLCIPAFYVWERYFSPVQFLNWHYLTERTIIGSCLLYGVMFISIFAWNAYFSSYLQVVHRLSITTSGYVLNSFSLTSAIFTPFIGLLIRYTGNFKWVAYSGVPIILLGTALLIPFRQPNTHVGILVMTQILNGLGSGIFATCGNLAVMAPVSHQEIAAVTAIWGMFGSIGASVGNAIAGALWNNILPAQLYERLPEESKAQSATIFASLITQLSYADGTPERDAIVGAYGYVQRRMVIAGAAFIPLCLASIYLWKNINVKKLERERGTQTKGNIF</sequence>
<feature type="transmembrane region" description="Helical" evidence="7">
    <location>
        <begin position="445"/>
        <end position="471"/>
    </location>
</feature>
<evidence type="ECO:0000256" key="6">
    <source>
        <dbReference type="SAM" id="MobiDB-lite"/>
    </source>
</evidence>
<keyword evidence="2" id="KW-0813">Transport</keyword>
<feature type="transmembrane region" description="Helical" evidence="7">
    <location>
        <begin position="230"/>
        <end position="252"/>
    </location>
</feature>
<evidence type="ECO:0000256" key="1">
    <source>
        <dbReference type="ARBA" id="ARBA00004141"/>
    </source>
</evidence>